<comment type="caution">
    <text evidence="7">The sequence shown here is derived from an EMBL/GenBank/DDBJ whole genome shotgun (WGS) entry which is preliminary data.</text>
</comment>
<gene>
    <name evidence="5" type="primary">rpsH</name>
    <name evidence="7" type="ORF">US86_C0001G0349</name>
</gene>
<name>A0A0G0JKM4_9BACT</name>
<protein>
    <recommendedName>
        <fullName evidence="4 5">Small ribosomal subunit protein uS8</fullName>
    </recommendedName>
</protein>
<dbReference type="NCBIfam" id="NF001109">
    <property type="entry name" value="PRK00136.1"/>
    <property type="match status" value="1"/>
</dbReference>
<dbReference type="GO" id="GO:0005737">
    <property type="term" value="C:cytoplasm"/>
    <property type="evidence" value="ECO:0007669"/>
    <property type="project" value="UniProtKB-ARBA"/>
</dbReference>
<dbReference type="GO" id="GO:0005840">
    <property type="term" value="C:ribosome"/>
    <property type="evidence" value="ECO:0007669"/>
    <property type="project" value="UniProtKB-KW"/>
</dbReference>
<comment type="function">
    <text evidence="5">One of the primary rRNA binding proteins, it binds directly to 16S rRNA central domain where it helps coordinate assembly of the platform of the 30S subunit.</text>
</comment>
<dbReference type="FunFam" id="3.30.1490.10:FF:000001">
    <property type="entry name" value="30S ribosomal protein S8"/>
    <property type="match status" value="1"/>
</dbReference>
<evidence type="ECO:0000256" key="6">
    <source>
        <dbReference type="RuleBase" id="RU003660"/>
    </source>
</evidence>
<dbReference type="PANTHER" id="PTHR11758">
    <property type="entry name" value="40S RIBOSOMAL PROTEIN S15A"/>
    <property type="match status" value="1"/>
</dbReference>
<evidence type="ECO:0000313" key="7">
    <source>
        <dbReference type="EMBL" id="KKQ67422.1"/>
    </source>
</evidence>
<accession>A0A0G0JKM4</accession>
<evidence type="ECO:0000256" key="1">
    <source>
        <dbReference type="ARBA" id="ARBA00006471"/>
    </source>
</evidence>
<dbReference type="PROSITE" id="PS00053">
    <property type="entry name" value="RIBOSOMAL_S8"/>
    <property type="match status" value="1"/>
</dbReference>
<dbReference type="InterPro" id="IPR000630">
    <property type="entry name" value="Ribosomal_uS8"/>
</dbReference>
<keyword evidence="5" id="KW-0699">rRNA-binding</keyword>
<evidence type="ECO:0000256" key="4">
    <source>
        <dbReference type="ARBA" id="ARBA00035258"/>
    </source>
</evidence>
<evidence type="ECO:0000256" key="2">
    <source>
        <dbReference type="ARBA" id="ARBA00022980"/>
    </source>
</evidence>
<dbReference type="GO" id="GO:0006412">
    <property type="term" value="P:translation"/>
    <property type="evidence" value="ECO:0007669"/>
    <property type="project" value="UniProtKB-UniRule"/>
</dbReference>
<sequence>MNDLIADALIRIKNGYLAGKDAVDLPYSKLVFSVSQVLKEAGYLSKVEEGDRKITVTLKYDGKSPVLTDVKRISKPGLRVYKGKKELPRVLGGLGVALVSTPKGVMTADKARKEGVGGEILAYVW</sequence>
<dbReference type="EMBL" id="LBUP01000001">
    <property type="protein sequence ID" value="KKQ67422.1"/>
    <property type="molecule type" value="Genomic_DNA"/>
</dbReference>
<proteinExistence type="inferred from homology"/>
<dbReference type="Gene3D" id="3.30.1490.10">
    <property type="match status" value="1"/>
</dbReference>
<dbReference type="HAMAP" id="MF_01302_B">
    <property type="entry name" value="Ribosomal_uS8_B"/>
    <property type="match status" value="1"/>
</dbReference>
<evidence type="ECO:0000313" key="8">
    <source>
        <dbReference type="Proteomes" id="UP000034235"/>
    </source>
</evidence>
<dbReference type="GO" id="GO:0003735">
    <property type="term" value="F:structural constituent of ribosome"/>
    <property type="evidence" value="ECO:0007669"/>
    <property type="project" value="InterPro"/>
</dbReference>
<comment type="similarity">
    <text evidence="1 5 6">Belongs to the universal ribosomal protein uS8 family.</text>
</comment>
<dbReference type="InterPro" id="IPR035987">
    <property type="entry name" value="Ribosomal_uS8_sf"/>
</dbReference>
<evidence type="ECO:0000256" key="5">
    <source>
        <dbReference type="HAMAP-Rule" id="MF_01302"/>
    </source>
</evidence>
<dbReference type="GO" id="GO:0019843">
    <property type="term" value="F:rRNA binding"/>
    <property type="evidence" value="ECO:0007669"/>
    <property type="project" value="UniProtKB-UniRule"/>
</dbReference>
<dbReference type="AlphaFoldDB" id="A0A0G0JKM4"/>
<keyword evidence="3 5" id="KW-0687">Ribonucleoprotein</keyword>
<keyword evidence="5" id="KW-0694">RNA-binding</keyword>
<comment type="subunit">
    <text evidence="5">Part of the 30S ribosomal subunit. Contacts proteins S5 and S12.</text>
</comment>
<dbReference type="Pfam" id="PF00410">
    <property type="entry name" value="Ribosomal_S8"/>
    <property type="match status" value="1"/>
</dbReference>
<dbReference type="GO" id="GO:1990904">
    <property type="term" value="C:ribonucleoprotein complex"/>
    <property type="evidence" value="ECO:0007669"/>
    <property type="project" value="UniProtKB-KW"/>
</dbReference>
<dbReference type="PATRIC" id="fig|1618422.5.peg.353"/>
<dbReference type="Gene3D" id="3.30.1370.30">
    <property type="match status" value="1"/>
</dbReference>
<dbReference type="SUPFAM" id="SSF56047">
    <property type="entry name" value="Ribosomal protein S8"/>
    <property type="match status" value="1"/>
</dbReference>
<organism evidence="7 8">
    <name type="scientific">Candidatus Daviesbacteria bacterium GW2011_GWA2_38_24</name>
    <dbReference type="NCBI Taxonomy" id="1618422"/>
    <lineage>
        <taxon>Bacteria</taxon>
        <taxon>Candidatus Daviesiibacteriota</taxon>
    </lineage>
</organism>
<reference evidence="7 8" key="1">
    <citation type="journal article" date="2015" name="Nature">
        <title>rRNA introns, odd ribosomes, and small enigmatic genomes across a large radiation of phyla.</title>
        <authorList>
            <person name="Brown C.T."/>
            <person name="Hug L.A."/>
            <person name="Thomas B.C."/>
            <person name="Sharon I."/>
            <person name="Castelle C.J."/>
            <person name="Singh A."/>
            <person name="Wilkins M.J."/>
            <person name="Williams K.H."/>
            <person name="Banfield J.F."/>
        </authorList>
    </citation>
    <scope>NUCLEOTIDE SEQUENCE [LARGE SCALE GENOMIC DNA]</scope>
</reference>
<dbReference type="InterPro" id="IPR047863">
    <property type="entry name" value="Ribosomal_uS8_CS"/>
</dbReference>
<dbReference type="Proteomes" id="UP000034235">
    <property type="component" value="Unassembled WGS sequence"/>
</dbReference>
<keyword evidence="2 5" id="KW-0689">Ribosomal protein</keyword>
<evidence type="ECO:0000256" key="3">
    <source>
        <dbReference type="ARBA" id="ARBA00023274"/>
    </source>
</evidence>